<keyword evidence="4" id="KW-1185">Reference proteome</keyword>
<sequence length="141" mass="14689">MRSLLAVDGSEGPDSLADLISWLNDETLLRGRVRTPTPAPGTGELGGWTDIVVVAVGAGGALTALARALSVYLQQPRRSTVRVKVVAPDGRRTEVTVEHAKDLTAVEDLLRTALHPHADPARGVVSPDAVPALGEASSPES</sequence>
<name>A0ABU3UI66_9ACTN</name>
<proteinExistence type="predicted"/>
<dbReference type="Pfam" id="PF19953">
    <property type="entry name" value="EACC1"/>
    <property type="match status" value="1"/>
</dbReference>
<comment type="caution">
    <text evidence="3">The sequence shown here is derived from an EMBL/GenBank/DDBJ whole genome shotgun (WGS) entry which is preliminary data.</text>
</comment>
<organism evidence="3 4">
    <name type="scientific">Streptomyces mirabilis</name>
    <dbReference type="NCBI Taxonomy" id="68239"/>
    <lineage>
        <taxon>Bacteria</taxon>
        <taxon>Bacillati</taxon>
        <taxon>Actinomycetota</taxon>
        <taxon>Actinomycetes</taxon>
        <taxon>Kitasatosporales</taxon>
        <taxon>Streptomycetaceae</taxon>
        <taxon>Streptomyces</taxon>
    </lineage>
</organism>
<keyword evidence="2" id="KW-0472">Membrane</keyword>
<keyword evidence="2" id="KW-1133">Transmembrane helix</keyword>
<dbReference type="Proteomes" id="UP001257627">
    <property type="component" value="Unassembled WGS sequence"/>
</dbReference>
<dbReference type="InterPro" id="IPR045428">
    <property type="entry name" value="EACC1"/>
</dbReference>
<dbReference type="EMBL" id="JARAKF010000001">
    <property type="protein sequence ID" value="MDU8993500.1"/>
    <property type="molecule type" value="Genomic_DNA"/>
</dbReference>
<gene>
    <name evidence="3" type="ORF">PU648_14365</name>
</gene>
<dbReference type="GeneID" id="94001882"/>
<reference evidence="3 4" key="1">
    <citation type="submission" date="2023-02" db="EMBL/GenBank/DDBJ databases">
        <authorList>
            <person name="Maleckis M."/>
        </authorList>
    </citation>
    <scope>NUCLEOTIDE SEQUENCE [LARGE SCALE GENOMIC DNA]</scope>
    <source>
        <strain evidence="3 4">P8-A2</strain>
    </source>
</reference>
<accession>A0ABU3UI66</accession>
<evidence type="ECO:0000313" key="4">
    <source>
        <dbReference type="Proteomes" id="UP001257627"/>
    </source>
</evidence>
<dbReference type="RefSeq" id="WP_266996507.1">
    <property type="nucleotide sequence ID" value="NZ_CP107955.1"/>
</dbReference>
<evidence type="ECO:0000256" key="2">
    <source>
        <dbReference type="SAM" id="Phobius"/>
    </source>
</evidence>
<evidence type="ECO:0000256" key="1">
    <source>
        <dbReference type="SAM" id="MobiDB-lite"/>
    </source>
</evidence>
<feature type="region of interest" description="Disordered" evidence="1">
    <location>
        <begin position="118"/>
        <end position="141"/>
    </location>
</feature>
<protein>
    <submittedName>
        <fullName evidence="3">Uncharacterized protein</fullName>
    </submittedName>
</protein>
<feature type="transmembrane region" description="Helical" evidence="2">
    <location>
        <begin position="51"/>
        <end position="73"/>
    </location>
</feature>
<evidence type="ECO:0000313" key="3">
    <source>
        <dbReference type="EMBL" id="MDU8993500.1"/>
    </source>
</evidence>
<keyword evidence="2" id="KW-0812">Transmembrane</keyword>